<protein>
    <submittedName>
        <fullName evidence="1">Uncharacterized protein</fullName>
    </submittedName>
</protein>
<name>A0A0A0NQ73_STRRN</name>
<sequence>MTAISRDFATEANLNALFWPADSEDPTTLPSIQVGGVQVFVYVDPCSASLRVSVHLDETAPELLTEKETVRMQINVGDNDVFVAH</sequence>
<dbReference type="AlphaFoldDB" id="A0A0A0NQ73"/>
<comment type="caution">
    <text evidence="1">The sequence shown here is derived from an EMBL/GenBank/DDBJ whole genome shotgun (WGS) entry which is preliminary data.</text>
</comment>
<dbReference type="STRING" id="1343740.M271_34605"/>
<proteinExistence type="predicted"/>
<organism evidence="1 2">
    <name type="scientific">Streptomyces rapamycinicus (strain ATCC 29253 / DSM 41530 / NRRL 5491 / AYB-994)</name>
    <name type="common">Streptomyces hygroscopicus (strain ATCC 29253)</name>
    <dbReference type="NCBI Taxonomy" id="1343740"/>
    <lineage>
        <taxon>Bacteria</taxon>
        <taxon>Bacillati</taxon>
        <taxon>Actinomycetota</taxon>
        <taxon>Actinomycetes</taxon>
        <taxon>Kitasatosporales</taxon>
        <taxon>Streptomycetaceae</taxon>
        <taxon>Streptomyces</taxon>
        <taxon>Streptomyces violaceusniger group</taxon>
    </lineage>
</organism>
<dbReference type="KEGG" id="src:M271_34605"/>
<dbReference type="Proteomes" id="UP000281594">
    <property type="component" value="Unassembled WGS sequence"/>
</dbReference>
<evidence type="ECO:0000313" key="1">
    <source>
        <dbReference type="EMBL" id="RLV78511.1"/>
    </source>
</evidence>
<dbReference type="RefSeq" id="WP_020871811.1">
    <property type="nucleotide sequence ID" value="NC_022785.1"/>
</dbReference>
<dbReference type="HOGENOM" id="CLU_2511345_0_0_11"/>
<reference evidence="1 2" key="1">
    <citation type="journal article" date="2018" name="J. Biol. Chem.">
        <title>Discovery of the actinoplanic acid pathway in Streptomyces rapamycinicus reveals a genetically conserved synergism with rapamycin.</title>
        <authorList>
            <person name="Mrak P."/>
            <person name="Krastel P."/>
            <person name="Pivk Lukancic P."/>
            <person name="Tao J."/>
            <person name="Pistorius D."/>
            <person name="Moore C.M."/>
        </authorList>
    </citation>
    <scope>NUCLEOTIDE SEQUENCE [LARGE SCALE GENOMIC DNA]</scope>
    <source>
        <strain evidence="1 2">NRRL 5491</strain>
    </source>
</reference>
<dbReference type="EMBL" id="QYCY01000001">
    <property type="protein sequence ID" value="RLV78511.1"/>
    <property type="molecule type" value="Genomic_DNA"/>
</dbReference>
<accession>A0A0A0NQ73</accession>
<gene>
    <name evidence="1" type="ORF">D3C57_109040</name>
</gene>
<evidence type="ECO:0000313" key="2">
    <source>
        <dbReference type="Proteomes" id="UP000281594"/>
    </source>
</evidence>